<keyword evidence="13" id="KW-1185">Reference proteome</keyword>
<accession>A0ABR7MUI8</accession>
<evidence type="ECO:0000256" key="2">
    <source>
        <dbReference type="ARBA" id="ARBA00011955"/>
    </source>
</evidence>
<dbReference type="EC" id="2.7.1.180" evidence="2 11"/>
<dbReference type="Proteomes" id="UP000637513">
    <property type="component" value="Unassembled WGS sequence"/>
</dbReference>
<proteinExistence type="inferred from homology"/>
<evidence type="ECO:0000313" key="13">
    <source>
        <dbReference type="Proteomes" id="UP000637513"/>
    </source>
</evidence>
<comment type="caution">
    <text evidence="12">The sequence shown here is derived from an EMBL/GenBank/DDBJ whole genome shotgun (WGS) entry which is preliminary data.</text>
</comment>
<keyword evidence="7 11" id="KW-0274">FAD</keyword>
<sequence length="293" mass="32759">MDLKDSFTKKRSYTKEQCESIVKQIEQKKTKENTVKYSICQDGSITFEISALLERIVKKGLEYSKKSDGRFDIAIEPVSSLWDFTVKKPTVPDEQKIEKALAYVDYQKIALDDQKLTFQMPGMGIDLGGIAKGFIADELKAYLEKKGVKSAVIDLGGNVLCIGQKDPKTPFHIGIQQPFADRNETIAAVSVDGLSIVSSGIYERYFKTKDGTLYHHILNPKTGYSYDNDLMAVTILSKKSVDGDGLSTSCFAMGKKEGLAFINNIDGVEAVFITKDEKMHYSKGFSKYLYKQK</sequence>
<evidence type="ECO:0000256" key="3">
    <source>
        <dbReference type="ARBA" id="ARBA00016337"/>
    </source>
</evidence>
<gene>
    <name evidence="12" type="ORF">H8700_06405</name>
</gene>
<reference evidence="12 13" key="1">
    <citation type="submission" date="2020-08" db="EMBL/GenBank/DDBJ databases">
        <title>Genome public.</title>
        <authorList>
            <person name="Liu C."/>
            <person name="Sun Q."/>
        </authorList>
    </citation>
    <scope>NUCLEOTIDE SEQUENCE [LARGE SCALE GENOMIC DNA]</scope>
    <source>
        <strain evidence="12 13">BX3</strain>
    </source>
</reference>
<keyword evidence="4 11" id="KW-0285">Flavoprotein</keyword>
<comment type="cofactor">
    <cofactor evidence="1">
        <name>Mg(2+)</name>
        <dbReference type="ChEBI" id="CHEBI:18420"/>
    </cofactor>
</comment>
<evidence type="ECO:0000256" key="7">
    <source>
        <dbReference type="ARBA" id="ARBA00022827"/>
    </source>
</evidence>
<evidence type="ECO:0000256" key="5">
    <source>
        <dbReference type="ARBA" id="ARBA00022679"/>
    </source>
</evidence>
<keyword evidence="8 11" id="KW-0460">Magnesium</keyword>
<comment type="catalytic activity">
    <reaction evidence="10 11">
        <text>L-threonyl-[protein] + FAD = FMN-L-threonyl-[protein] + AMP + H(+)</text>
        <dbReference type="Rhea" id="RHEA:36847"/>
        <dbReference type="Rhea" id="RHEA-COMP:11060"/>
        <dbReference type="Rhea" id="RHEA-COMP:11061"/>
        <dbReference type="ChEBI" id="CHEBI:15378"/>
        <dbReference type="ChEBI" id="CHEBI:30013"/>
        <dbReference type="ChEBI" id="CHEBI:57692"/>
        <dbReference type="ChEBI" id="CHEBI:74257"/>
        <dbReference type="ChEBI" id="CHEBI:456215"/>
        <dbReference type="EC" id="2.7.1.180"/>
    </reaction>
</comment>
<dbReference type="PIRSF" id="PIRSF006268">
    <property type="entry name" value="ApbE"/>
    <property type="match status" value="1"/>
</dbReference>
<dbReference type="InterPro" id="IPR024932">
    <property type="entry name" value="ApbE"/>
</dbReference>
<protein>
    <recommendedName>
        <fullName evidence="3 11">FAD:protein FMN transferase</fullName>
        <ecNumber evidence="2 11">2.7.1.180</ecNumber>
    </recommendedName>
    <alternativeName>
        <fullName evidence="9 11">Flavin transferase</fullName>
    </alternativeName>
</protein>
<evidence type="ECO:0000256" key="8">
    <source>
        <dbReference type="ARBA" id="ARBA00022842"/>
    </source>
</evidence>
<comment type="similarity">
    <text evidence="11">Belongs to the ApbE family.</text>
</comment>
<name>A0ABR7MUI8_9FIRM</name>
<keyword evidence="5 11" id="KW-0808">Transferase</keyword>
<organism evidence="12 13">
    <name type="scientific">Jutongia hominis</name>
    <dbReference type="NCBI Taxonomy" id="2763664"/>
    <lineage>
        <taxon>Bacteria</taxon>
        <taxon>Bacillati</taxon>
        <taxon>Bacillota</taxon>
        <taxon>Clostridia</taxon>
        <taxon>Lachnospirales</taxon>
        <taxon>Lachnospiraceae</taxon>
        <taxon>Jutongia</taxon>
    </lineage>
</organism>
<evidence type="ECO:0000256" key="4">
    <source>
        <dbReference type="ARBA" id="ARBA00022630"/>
    </source>
</evidence>
<evidence type="ECO:0000256" key="1">
    <source>
        <dbReference type="ARBA" id="ARBA00001946"/>
    </source>
</evidence>
<evidence type="ECO:0000256" key="6">
    <source>
        <dbReference type="ARBA" id="ARBA00022723"/>
    </source>
</evidence>
<dbReference type="SUPFAM" id="SSF143631">
    <property type="entry name" value="ApbE-like"/>
    <property type="match status" value="1"/>
</dbReference>
<dbReference type="GO" id="GO:0016740">
    <property type="term" value="F:transferase activity"/>
    <property type="evidence" value="ECO:0007669"/>
    <property type="project" value="UniProtKB-KW"/>
</dbReference>
<evidence type="ECO:0000256" key="10">
    <source>
        <dbReference type="ARBA" id="ARBA00048540"/>
    </source>
</evidence>
<dbReference type="InterPro" id="IPR003374">
    <property type="entry name" value="ApbE-like_sf"/>
</dbReference>
<evidence type="ECO:0000256" key="11">
    <source>
        <dbReference type="PIRNR" id="PIRNR006268"/>
    </source>
</evidence>
<dbReference type="EMBL" id="JACRSW010000027">
    <property type="protein sequence ID" value="MBC8557334.1"/>
    <property type="molecule type" value="Genomic_DNA"/>
</dbReference>
<evidence type="ECO:0000313" key="12">
    <source>
        <dbReference type="EMBL" id="MBC8557334.1"/>
    </source>
</evidence>
<dbReference type="PANTHER" id="PTHR30040">
    <property type="entry name" value="THIAMINE BIOSYNTHESIS LIPOPROTEIN APBE"/>
    <property type="match status" value="1"/>
</dbReference>
<dbReference type="PANTHER" id="PTHR30040:SF2">
    <property type="entry name" value="FAD:PROTEIN FMN TRANSFERASE"/>
    <property type="match status" value="1"/>
</dbReference>
<evidence type="ECO:0000256" key="9">
    <source>
        <dbReference type="ARBA" id="ARBA00031306"/>
    </source>
</evidence>
<dbReference type="Gene3D" id="3.10.520.10">
    <property type="entry name" value="ApbE-like domains"/>
    <property type="match status" value="1"/>
</dbReference>
<dbReference type="Pfam" id="PF02424">
    <property type="entry name" value="ApbE"/>
    <property type="match status" value="1"/>
</dbReference>
<keyword evidence="6 11" id="KW-0479">Metal-binding</keyword>